<dbReference type="CDD" id="cd04301">
    <property type="entry name" value="NAT_SF"/>
    <property type="match status" value="1"/>
</dbReference>
<keyword evidence="1" id="KW-0808">Transferase</keyword>
<keyword evidence="2" id="KW-0012">Acyltransferase</keyword>
<dbReference type="Gene3D" id="3.40.630.30">
    <property type="match status" value="1"/>
</dbReference>
<evidence type="ECO:0000256" key="1">
    <source>
        <dbReference type="ARBA" id="ARBA00022679"/>
    </source>
</evidence>
<dbReference type="Pfam" id="PF00583">
    <property type="entry name" value="Acetyltransf_1"/>
    <property type="match status" value="1"/>
</dbReference>
<organism evidence="4 5">
    <name type="scientific">Candida oxycetoniae</name>
    <dbReference type="NCBI Taxonomy" id="497107"/>
    <lineage>
        <taxon>Eukaryota</taxon>
        <taxon>Fungi</taxon>
        <taxon>Dikarya</taxon>
        <taxon>Ascomycota</taxon>
        <taxon>Saccharomycotina</taxon>
        <taxon>Pichiomycetes</taxon>
        <taxon>Debaryomycetaceae</taxon>
        <taxon>Candida/Lodderomyces clade</taxon>
        <taxon>Candida</taxon>
    </lineage>
</organism>
<dbReference type="Proteomes" id="UP001202479">
    <property type="component" value="Unassembled WGS sequence"/>
</dbReference>
<dbReference type="PROSITE" id="PS51186">
    <property type="entry name" value="GNAT"/>
    <property type="match status" value="1"/>
</dbReference>
<sequence length="174" mass="20175">MGRDIVALDNVTVNNIGVLKKINEVVLPCKYPESWYNQCFTETNILVQLGYYAEIPVGAIKARVINNYQIKSSFEEEISNSNVLKKTPNCVYIESFAVLPNYRHYGIGSKLLEWLIEQTKKRFVHEIIIHVQTCNESALEWYTKKGFEKGELVKDYYKNQELDSPDAFVMKLRV</sequence>
<dbReference type="InterPro" id="IPR000182">
    <property type="entry name" value="GNAT_dom"/>
</dbReference>
<protein>
    <submittedName>
        <fullName evidence="4">NAT5</fullName>
    </submittedName>
</protein>
<proteinExistence type="predicted"/>
<dbReference type="InterPro" id="IPR051556">
    <property type="entry name" value="N-term/lysine_N-AcTrnsfr"/>
</dbReference>
<keyword evidence="5" id="KW-1185">Reference proteome</keyword>
<dbReference type="SUPFAM" id="SSF55729">
    <property type="entry name" value="Acyl-CoA N-acyltransferases (Nat)"/>
    <property type="match status" value="1"/>
</dbReference>
<reference evidence="4" key="1">
    <citation type="journal article" date="2022" name="DNA Res.">
        <title>Genome analysis of five recently described species of the CUG-Ser clade uncovers Candida theae as a new hybrid lineage with pathogenic potential in the Candida parapsilosis species complex.</title>
        <authorList>
            <person name="Mixao V."/>
            <person name="Del Olmo V."/>
            <person name="Hegedusova E."/>
            <person name="Saus E."/>
            <person name="Pryszcz L."/>
            <person name="Cillingova A."/>
            <person name="Nosek J."/>
            <person name="Gabaldon T."/>
        </authorList>
    </citation>
    <scope>NUCLEOTIDE SEQUENCE</scope>
    <source>
        <strain evidence="4">CBS 10844</strain>
    </source>
</reference>
<evidence type="ECO:0000313" key="5">
    <source>
        <dbReference type="Proteomes" id="UP001202479"/>
    </source>
</evidence>
<dbReference type="AlphaFoldDB" id="A0AAI9SZD4"/>
<evidence type="ECO:0000256" key="2">
    <source>
        <dbReference type="ARBA" id="ARBA00023315"/>
    </source>
</evidence>
<dbReference type="EMBL" id="JAHUZD010000026">
    <property type="protein sequence ID" value="KAI3405991.2"/>
    <property type="molecule type" value="Genomic_DNA"/>
</dbReference>
<dbReference type="GO" id="GO:0016747">
    <property type="term" value="F:acyltransferase activity, transferring groups other than amino-acyl groups"/>
    <property type="evidence" value="ECO:0007669"/>
    <property type="project" value="InterPro"/>
</dbReference>
<dbReference type="InterPro" id="IPR016181">
    <property type="entry name" value="Acyl_CoA_acyltransferase"/>
</dbReference>
<dbReference type="GO" id="GO:0007064">
    <property type="term" value="P:mitotic sister chromatid cohesion"/>
    <property type="evidence" value="ECO:0007669"/>
    <property type="project" value="TreeGrafter"/>
</dbReference>
<feature type="domain" description="N-acetyltransferase" evidence="3">
    <location>
        <begin position="6"/>
        <end position="174"/>
    </location>
</feature>
<evidence type="ECO:0000313" key="4">
    <source>
        <dbReference type="EMBL" id="KAI3405991.2"/>
    </source>
</evidence>
<accession>A0AAI9SZD4</accession>
<comment type="caution">
    <text evidence="4">The sequence shown here is derived from an EMBL/GenBank/DDBJ whole genome shotgun (WGS) entry which is preliminary data.</text>
</comment>
<gene>
    <name evidence="4" type="ORF">KGF56_001210</name>
</gene>
<evidence type="ECO:0000259" key="3">
    <source>
        <dbReference type="PROSITE" id="PS51186"/>
    </source>
</evidence>
<dbReference type="PANTHER" id="PTHR42919">
    <property type="entry name" value="N-ALPHA-ACETYLTRANSFERASE"/>
    <property type="match status" value="1"/>
</dbReference>
<dbReference type="GeneID" id="73378827"/>
<dbReference type="PANTHER" id="PTHR42919:SF8">
    <property type="entry name" value="N-ALPHA-ACETYLTRANSFERASE 50"/>
    <property type="match status" value="1"/>
</dbReference>
<name>A0AAI9SZD4_9ASCO</name>
<dbReference type="GO" id="GO:0031415">
    <property type="term" value="C:NatA complex"/>
    <property type="evidence" value="ECO:0007669"/>
    <property type="project" value="TreeGrafter"/>
</dbReference>
<dbReference type="RefSeq" id="XP_049181736.1">
    <property type="nucleotide sequence ID" value="XM_049322310.1"/>
</dbReference>